<dbReference type="InterPro" id="IPR036890">
    <property type="entry name" value="HATPase_C_sf"/>
</dbReference>
<keyword evidence="4" id="KW-0597">Phosphoprotein</keyword>
<evidence type="ECO:0000256" key="6">
    <source>
        <dbReference type="ARBA" id="ARBA00022692"/>
    </source>
</evidence>
<evidence type="ECO:0000256" key="8">
    <source>
        <dbReference type="ARBA" id="ARBA00022989"/>
    </source>
</evidence>
<dbReference type="CDD" id="cd00082">
    <property type="entry name" value="HisKA"/>
    <property type="match status" value="1"/>
</dbReference>
<feature type="transmembrane region" description="Helical" evidence="11">
    <location>
        <begin position="17"/>
        <end position="37"/>
    </location>
</feature>
<gene>
    <name evidence="14" type="ORF">AACH10_15560</name>
</gene>
<keyword evidence="6 11" id="KW-0812">Transmembrane</keyword>
<evidence type="ECO:0000256" key="3">
    <source>
        <dbReference type="ARBA" id="ARBA00012438"/>
    </source>
</evidence>
<dbReference type="InterPro" id="IPR003594">
    <property type="entry name" value="HATPase_dom"/>
</dbReference>
<evidence type="ECO:0000313" key="15">
    <source>
        <dbReference type="Proteomes" id="UP001365405"/>
    </source>
</evidence>
<dbReference type="PROSITE" id="PS50885">
    <property type="entry name" value="HAMP"/>
    <property type="match status" value="1"/>
</dbReference>
<evidence type="ECO:0000259" key="12">
    <source>
        <dbReference type="PROSITE" id="PS50109"/>
    </source>
</evidence>
<evidence type="ECO:0000256" key="11">
    <source>
        <dbReference type="SAM" id="Phobius"/>
    </source>
</evidence>
<evidence type="ECO:0000259" key="13">
    <source>
        <dbReference type="PROSITE" id="PS50885"/>
    </source>
</evidence>
<dbReference type="SMART" id="SM00304">
    <property type="entry name" value="HAMP"/>
    <property type="match status" value="1"/>
</dbReference>
<dbReference type="InterPro" id="IPR003660">
    <property type="entry name" value="HAMP_dom"/>
</dbReference>
<evidence type="ECO:0000256" key="7">
    <source>
        <dbReference type="ARBA" id="ARBA00022777"/>
    </source>
</evidence>
<dbReference type="PRINTS" id="PR00344">
    <property type="entry name" value="BCTRLSENSOR"/>
</dbReference>
<name>A0ABU9CM49_9BURK</name>
<keyword evidence="10 11" id="KW-0472">Membrane</keyword>
<dbReference type="CDD" id="cd00075">
    <property type="entry name" value="HATPase"/>
    <property type="match status" value="1"/>
</dbReference>
<dbReference type="InterPro" id="IPR003661">
    <property type="entry name" value="HisK_dim/P_dom"/>
</dbReference>
<keyword evidence="7 14" id="KW-0418">Kinase</keyword>
<dbReference type="GO" id="GO:0016301">
    <property type="term" value="F:kinase activity"/>
    <property type="evidence" value="ECO:0007669"/>
    <property type="project" value="UniProtKB-KW"/>
</dbReference>
<dbReference type="InterPro" id="IPR013727">
    <property type="entry name" value="2CSK_N"/>
</dbReference>
<evidence type="ECO:0000256" key="4">
    <source>
        <dbReference type="ARBA" id="ARBA00022553"/>
    </source>
</evidence>
<organism evidence="14 15">
    <name type="scientific">Pseudaquabacterium inlustre</name>
    <dbReference type="NCBI Taxonomy" id="2984192"/>
    <lineage>
        <taxon>Bacteria</taxon>
        <taxon>Pseudomonadati</taxon>
        <taxon>Pseudomonadota</taxon>
        <taxon>Betaproteobacteria</taxon>
        <taxon>Burkholderiales</taxon>
        <taxon>Sphaerotilaceae</taxon>
        <taxon>Pseudaquabacterium</taxon>
    </lineage>
</organism>
<feature type="domain" description="Histidine kinase" evidence="12">
    <location>
        <begin position="256"/>
        <end position="490"/>
    </location>
</feature>
<dbReference type="EMBL" id="JBBUTH010000008">
    <property type="protein sequence ID" value="MEK8051667.1"/>
    <property type="molecule type" value="Genomic_DNA"/>
</dbReference>
<dbReference type="SUPFAM" id="SSF55874">
    <property type="entry name" value="ATPase domain of HSP90 chaperone/DNA topoisomerase II/histidine kinase"/>
    <property type="match status" value="1"/>
</dbReference>
<evidence type="ECO:0000256" key="2">
    <source>
        <dbReference type="ARBA" id="ARBA00004370"/>
    </source>
</evidence>
<dbReference type="Proteomes" id="UP001365405">
    <property type="component" value="Unassembled WGS sequence"/>
</dbReference>
<dbReference type="Gene3D" id="1.10.287.130">
    <property type="match status" value="1"/>
</dbReference>
<comment type="caution">
    <text evidence="14">The sequence shown here is derived from an EMBL/GenBank/DDBJ whole genome shotgun (WGS) entry which is preliminary data.</text>
</comment>
<evidence type="ECO:0000256" key="9">
    <source>
        <dbReference type="ARBA" id="ARBA00023012"/>
    </source>
</evidence>
<dbReference type="Pfam" id="PF08521">
    <property type="entry name" value="2CSK_N"/>
    <property type="match status" value="1"/>
</dbReference>
<comment type="catalytic activity">
    <reaction evidence="1">
        <text>ATP + protein L-histidine = ADP + protein N-phospho-L-histidine.</text>
        <dbReference type="EC" id="2.7.13.3"/>
    </reaction>
</comment>
<comment type="subcellular location">
    <subcellularLocation>
        <location evidence="2">Membrane</location>
    </subcellularLocation>
</comment>
<evidence type="ECO:0000256" key="5">
    <source>
        <dbReference type="ARBA" id="ARBA00022679"/>
    </source>
</evidence>
<keyword evidence="5" id="KW-0808">Transferase</keyword>
<dbReference type="PANTHER" id="PTHR45436">
    <property type="entry name" value="SENSOR HISTIDINE KINASE YKOH"/>
    <property type="match status" value="1"/>
</dbReference>
<keyword evidence="9" id="KW-0902">Two-component regulatory system</keyword>
<keyword evidence="15" id="KW-1185">Reference proteome</keyword>
<evidence type="ECO:0000313" key="14">
    <source>
        <dbReference type="EMBL" id="MEK8051667.1"/>
    </source>
</evidence>
<evidence type="ECO:0000256" key="1">
    <source>
        <dbReference type="ARBA" id="ARBA00000085"/>
    </source>
</evidence>
<proteinExistence type="predicted"/>
<dbReference type="InterPro" id="IPR050428">
    <property type="entry name" value="TCS_sensor_his_kinase"/>
</dbReference>
<feature type="domain" description="HAMP" evidence="13">
    <location>
        <begin position="196"/>
        <end position="248"/>
    </location>
</feature>
<dbReference type="Pfam" id="PF00512">
    <property type="entry name" value="HisKA"/>
    <property type="match status" value="1"/>
</dbReference>
<dbReference type="SMART" id="SM00388">
    <property type="entry name" value="HisKA"/>
    <property type="match status" value="1"/>
</dbReference>
<accession>A0ABU9CM49</accession>
<dbReference type="InterPro" id="IPR036097">
    <property type="entry name" value="HisK_dim/P_sf"/>
</dbReference>
<reference evidence="14 15" key="1">
    <citation type="submission" date="2024-04" db="EMBL/GenBank/DDBJ databases">
        <title>Novel species of the genus Ideonella isolated from streams.</title>
        <authorList>
            <person name="Lu H."/>
        </authorList>
    </citation>
    <scope>NUCLEOTIDE SEQUENCE [LARGE SCALE GENOMIC DNA]</scope>
    <source>
        <strain evidence="14 15">DXS22W</strain>
    </source>
</reference>
<keyword evidence="8 11" id="KW-1133">Transmembrane helix</keyword>
<dbReference type="SMART" id="SM00387">
    <property type="entry name" value="HATPase_c"/>
    <property type="match status" value="1"/>
</dbReference>
<dbReference type="PROSITE" id="PS50109">
    <property type="entry name" value="HIS_KIN"/>
    <property type="match status" value="1"/>
</dbReference>
<feature type="transmembrane region" description="Helical" evidence="11">
    <location>
        <begin position="172"/>
        <end position="195"/>
    </location>
</feature>
<dbReference type="PANTHER" id="PTHR45436:SF1">
    <property type="entry name" value="SENSOR PROTEIN QSEC"/>
    <property type="match status" value="1"/>
</dbReference>
<dbReference type="SUPFAM" id="SSF47384">
    <property type="entry name" value="Homodimeric domain of signal transducing histidine kinase"/>
    <property type="match status" value="1"/>
</dbReference>
<dbReference type="InterPro" id="IPR005467">
    <property type="entry name" value="His_kinase_dom"/>
</dbReference>
<dbReference type="InterPro" id="IPR004358">
    <property type="entry name" value="Sig_transdc_His_kin-like_C"/>
</dbReference>
<protein>
    <recommendedName>
        <fullName evidence="3">histidine kinase</fullName>
        <ecNumber evidence="3">2.7.13.3</ecNumber>
    </recommendedName>
</protein>
<dbReference type="RefSeq" id="WP_341411366.1">
    <property type="nucleotide sequence ID" value="NZ_JBBUTH010000008.1"/>
</dbReference>
<dbReference type="EC" id="2.7.13.3" evidence="3"/>
<sequence length="509" mass="55717">MDTPREQRSLFGEILDWMLAPLLLLWPLSVALTWLVAQSIASRPFDRELAAMARTVARQVVVEPGSIEKASTIRLRHPEVASEVLRTDDAERVLYQVLGARGEFVAGDRNLPVPEDTPAAPQELRWRDDELQGDGVRVAYLWLPPTGVPGELPVLVQVAETLDKRSRLATEIIKGVIVPQFVVLPLAVLLVWFALARGIKPLNELQQRIRRREPHDLAPLPERDVPEEVAPLVSAINDLLARLDQSMRTQKRFLADAAHQLKTPLAGLRMQAELAQREIDAGQQDAKSLGRSLQYIAHSSERAAHMVNQLLAMARAEARTLARQPETVNLVELARETVRDFVPKAMDKRIDLGYEGPEADAALHGRLLGQPVMARELVRNLVDNALQYTPAGGTVTVRVMDDPFGQVVVLQVEDTGPGIPEAERALVLEPFYRALGTNTDGSGLGLAIVNEIVQQHGAEMSIADARPRSVAMAQGQAPGALFTVRFPLVAWGPTVADAAQSSAGPPQAD</sequence>
<dbReference type="Gene3D" id="3.30.565.10">
    <property type="entry name" value="Histidine kinase-like ATPase, C-terminal domain"/>
    <property type="match status" value="1"/>
</dbReference>
<evidence type="ECO:0000256" key="10">
    <source>
        <dbReference type="ARBA" id="ARBA00023136"/>
    </source>
</evidence>
<dbReference type="Pfam" id="PF02518">
    <property type="entry name" value="HATPase_c"/>
    <property type="match status" value="1"/>
</dbReference>